<dbReference type="Gramene" id="TraesARI4D03G02460520.1">
    <property type="protein sequence ID" value="TraesARI4D03G02460520.1.CDS1"/>
    <property type="gene ID" value="TraesARI4D03G02460520"/>
</dbReference>
<dbReference type="Gramene" id="TraesCAD_scaffold_029898_01G000100.1">
    <property type="protein sequence ID" value="TraesCAD_scaffold_029898_01G000100.1"/>
    <property type="gene ID" value="TraesCAD_scaffold_029898_01G000100"/>
</dbReference>
<organism evidence="12">
    <name type="scientific">Triticum aestivum</name>
    <name type="common">Wheat</name>
    <dbReference type="NCBI Taxonomy" id="4565"/>
    <lineage>
        <taxon>Eukaryota</taxon>
        <taxon>Viridiplantae</taxon>
        <taxon>Streptophyta</taxon>
        <taxon>Embryophyta</taxon>
        <taxon>Tracheophyta</taxon>
        <taxon>Spermatophyta</taxon>
        <taxon>Magnoliopsida</taxon>
        <taxon>Liliopsida</taxon>
        <taxon>Poales</taxon>
        <taxon>Poaceae</taxon>
        <taxon>BOP clade</taxon>
        <taxon>Pooideae</taxon>
        <taxon>Triticodae</taxon>
        <taxon>Triticeae</taxon>
        <taxon>Triticinae</taxon>
        <taxon>Triticum</taxon>
    </lineage>
</organism>
<evidence type="ECO:0000256" key="1">
    <source>
        <dbReference type="ARBA" id="ARBA00004123"/>
    </source>
</evidence>
<dbReference type="GO" id="GO:0008270">
    <property type="term" value="F:zinc ion binding"/>
    <property type="evidence" value="ECO:0007669"/>
    <property type="project" value="UniProtKB-KW"/>
</dbReference>
<dbReference type="STRING" id="4565.A0A3B6JCI9"/>
<dbReference type="PANTHER" id="PTHR26374:SF399">
    <property type="entry name" value="OS03G0698300 PROTEIN"/>
    <property type="match status" value="1"/>
</dbReference>
<evidence type="ECO:0000259" key="11">
    <source>
        <dbReference type="PROSITE" id="PS50157"/>
    </source>
</evidence>
<feature type="region of interest" description="Disordered" evidence="10">
    <location>
        <begin position="1"/>
        <end position="146"/>
    </location>
</feature>
<dbReference type="Pfam" id="PF13912">
    <property type="entry name" value="zf-C2H2_6"/>
    <property type="match status" value="2"/>
</dbReference>
<dbReference type="InterPro" id="IPR013087">
    <property type="entry name" value="Znf_C2H2_type"/>
</dbReference>
<dbReference type="InterPro" id="IPR036236">
    <property type="entry name" value="Znf_C2H2_sf"/>
</dbReference>
<dbReference type="SUPFAM" id="SSF57667">
    <property type="entry name" value="beta-beta-alpha zinc fingers"/>
    <property type="match status" value="1"/>
</dbReference>
<name>A0A3B6JCI9_WHEAT</name>
<keyword evidence="2" id="KW-0479">Metal-binding</keyword>
<dbReference type="GO" id="GO:0003700">
    <property type="term" value="F:DNA-binding transcription factor activity"/>
    <property type="evidence" value="ECO:0000318"/>
    <property type="project" value="GO_Central"/>
</dbReference>
<keyword evidence="8" id="KW-0539">Nucleus</keyword>
<dbReference type="PROSITE" id="PS50157">
    <property type="entry name" value="ZINC_FINGER_C2H2_2"/>
    <property type="match status" value="2"/>
</dbReference>
<evidence type="ECO:0000256" key="4">
    <source>
        <dbReference type="ARBA" id="ARBA00022771"/>
    </source>
</evidence>
<dbReference type="Gramene" id="TraesSYM4D03G02449100.1">
    <property type="protein sequence ID" value="TraesSYM4D03G02449100.1.CDS1"/>
    <property type="gene ID" value="TraesSYM4D03G02449100"/>
</dbReference>
<feature type="domain" description="C2H2-type" evidence="11">
    <location>
        <begin position="170"/>
        <end position="198"/>
    </location>
</feature>
<dbReference type="Gramene" id="TraesROB_scaffold_026420_01G000400.1">
    <property type="protein sequence ID" value="TraesROB_scaffold_026420_01G000400.1"/>
    <property type="gene ID" value="TraesROB_scaffold_026420_01G000400"/>
</dbReference>
<sequence length="376" mass="39594">MTAIAMSGDPLAHHRPSFLVEEKEEGAAGEAERYVSDSDDDDDVDRFVFLARQPAPAEATEDGDGDAMPPRGGGGGGRKRRLREMLLADDPPAVERGASSTGEESGSEEPMCSPERGGFDLGKKNKKRRGHGVEPKEQRAVRGVGPQHRDVTAELKTPVAAAAAAAPRRFPCSMCGRCFGSHQALGGHVHFGHRKKAKDTIAAAASPEDAAGGGNGDRGVKLATVGQEAADGNAAHGEDKATVGNKTVDFAAHHQDVDTRSFHGRNVSNINEEMFAGAANHGGHGGDGVVEEAAGNGSLAVAVGRPHGKVHRCEVCGKECLSGQALGGHMRKHRKQSPPDGGKERRRSPELDWIPTQRPAVTTGGQPQRERELGWI</sequence>
<evidence type="ECO:0000313" key="12">
    <source>
        <dbReference type="EnsemblPlants" id="TraesCS4D02G033900.1.cds1"/>
    </source>
</evidence>
<keyword evidence="3" id="KW-0677">Repeat</keyword>
<dbReference type="Gramene" id="TraesCS4D03G0056400.1">
    <property type="protein sequence ID" value="TraesCS4D03G0056400.1.CDS1"/>
    <property type="gene ID" value="TraesCS4D03G0056400"/>
</dbReference>
<evidence type="ECO:0000256" key="7">
    <source>
        <dbReference type="ARBA" id="ARBA00023163"/>
    </source>
</evidence>
<evidence type="ECO:0000256" key="5">
    <source>
        <dbReference type="ARBA" id="ARBA00022833"/>
    </source>
</evidence>
<dbReference type="Gramene" id="TraesWEE_scaffold_114192_01G000100.1">
    <property type="protein sequence ID" value="TraesWEE_scaffold_114192_01G000100.1"/>
    <property type="gene ID" value="TraesWEE_scaffold_114192_01G000100"/>
</dbReference>
<protein>
    <recommendedName>
        <fullName evidence="11">C2H2-type domain-containing protein</fullName>
    </recommendedName>
</protein>
<dbReference type="OMA" id="VVGSCHE"/>
<feature type="region of interest" description="Disordered" evidence="10">
    <location>
        <begin position="200"/>
        <end position="219"/>
    </location>
</feature>
<dbReference type="Proteomes" id="UP000019116">
    <property type="component" value="Chromosome 4D"/>
</dbReference>
<dbReference type="Gramene" id="TraesCS4D02G033900.1">
    <property type="protein sequence ID" value="TraesCS4D02G033900.1.cds1"/>
    <property type="gene ID" value="TraesCS4D02G033900"/>
</dbReference>
<evidence type="ECO:0000256" key="3">
    <source>
        <dbReference type="ARBA" id="ARBA00022737"/>
    </source>
</evidence>
<evidence type="ECO:0000313" key="13">
    <source>
        <dbReference type="Proteomes" id="UP000019116"/>
    </source>
</evidence>
<evidence type="ECO:0000256" key="2">
    <source>
        <dbReference type="ARBA" id="ARBA00022723"/>
    </source>
</evidence>
<comment type="subcellular location">
    <subcellularLocation>
        <location evidence="1">Nucleus</location>
    </subcellularLocation>
</comment>
<feature type="compositionally biased region" description="Basic and acidic residues" evidence="10">
    <location>
        <begin position="341"/>
        <end position="350"/>
    </location>
</feature>
<reference evidence="12" key="2">
    <citation type="submission" date="2018-10" db="UniProtKB">
        <authorList>
            <consortium name="EnsemblPlants"/>
        </authorList>
    </citation>
    <scope>IDENTIFICATION</scope>
</reference>
<evidence type="ECO:0000256" key="6">
    <source>
        <dbReference type="ARBA" id="ARBA00023015"/>
    </source>
</evidence>
<dbReference type="Gramene" id="TraesLAC4D03G02375460.1">
    <property type="protein sequence ID" value="TraesLAC4D03G02375460.1.CDS1"/>
    <property type="gene ID" value="TraesLAC4D03G02375460"/>
</dbReference>
<dbReference type="PROSITE" id="PS00028">
    <property type="entry name" value="ZINC_FINGER_C2H2_1"/>
    <property type="match status" value="2"/>
</dbReference>
<accession>A0A3B6JCI9</accession>
<dbReference type="SMART" id="SM00355">
    <property type="entry name" value="ZnF_C2H2"/>
    <property type="match status" value="2"/>
</dbReference>
<dbReference type="EnsemblPlants" id="TraesCS4D02G033900.1">
    <property type="protein sequence ID" value="TraesCS4D02G033900.1.cds1"/>
    <property type="gene ID" value="TraesCS4D02G033900"/>
</dbReference>
<dbReference type="Gramene" id="TraesJAG4D03G02419410.1">
    <property type="protein sequence ID" value="TraesJAG4D03G02419410.1.CDS1"/>
    <property type="gene ID" value="TraesJAG4D03G02419410"/>
</dbReference>
<dbReference type="Gramene" id="TraesMAC4D03G02420340.1">
    <property type="protein sequence ID" value="TraesMAC4D03G02420340.1.CDS1"/>
    <property type="gene ID" value="TraesMAC4D03G02420340"/>
</dbReference>
<proteinExistence type="predicted"/>
<evidence type="ECO:0000256" key="10">
    <source>
        <dbReference type="SAM" id="MobiDB-lite"/>
    </source>
</evidence>
<keyword evidence="13" id="KW-1185">Reference proteome</keyword>
<feature type="compositionally biased region" description="Basic and acidic residues" evidence="10">
    <location>
        <begin position="131"/>
        <end position="140"/>
    </location>
</feature>
<keyword evidence="5" id="KW-0862">Zinc</keyword>
<dbReference type="GO" id="GO:0000976">
    <property type="term" value="F:transcription cis-regulatory region binding"/>
    <property type="evidence" value="ECO:0000318"/>
    <property type="project" value="GO_Central"/>
</dbReference>
<dbReference type="PANTHER" id="PTHR26374">
    <property type="entry name" value="ZINC FINGER PROTEIN ZAT5"/>
    <property type="match status" value="1"/>
</dbReference>
<keyword evidence="4 9" id="KW-0863">Zinc-finger</keyword>
<dbReference type="Gramene" id="TraesCLE_scaffold_058216_01G000300.1">
    <property type="protein sequence ID" value="TraesCLE_scaffold_058216_01G000300.1"/>
    <property type="gene ID" value="TraesCLE_scaffold_058216_01G000300"/>
</dbReference>
<dbReference type="Gramene" id="TraesJUL4D03G02440910.1">
    <property type="protein sequence ID" value="TraesJUL4D03G02440910.1.CDS1"/>
    <property type="gene ID" value="TraesJUL4D03G02440910"/>
</dbReference>
<dbReference type="GO" id="GO:0006355">
    <property type="term" value="P:regulation of DNA-templated transcription"/>
    <property type="evidence" value="ECO:0000318"/>
    <property type="project" value="GO_Central"/>
</dbReference>
<dbReference type="Gramene" id="TraesNOR4D03G02440000.1">
    <property type="protein sequence ID" value="TraesNOR4D03G02440000.1.CDS1"/>
    <property type="gene ID" value="TraesNOR4D03G02440000"/>
</dbReference>
<dbReference type="Gramene" id="TraesSTA4D03G02417250.1">
    <property type="protein sequence ID" value="TraesSTA4D03G02417250.1.CDS1"/>
    <property type="gene ID" value="TraesSTA4D03G02417250"/>
</dbReference>
<evidence type="ECO:0000256" key="9">
    <source>
        <dbReference type="PROSITE-ProRule" id="PRU00042"/>
    </source>
</evidence>
<dbReference type="OrthoDB" id="687494at2759"/>
<keyword evidence="6" id="KW-0805">Transcription regulation</keyword>
<evidence type="ECO:0000256" key="8">
    <source>
        <dbReference type="ARBA" id="ARBA00023242"/>
    </source>
</evidence>
<dbReference type="GO" id="GO:0005634">
    <property type="term" value="C:nucleus"/>
    <property type="evidence" value="ECO:0000318"/>
    <property type="project" value="GO_Central"/>
</dbReference>
<reference evidence="12" key="1">
    <citation type="submission" date="2018-08" db="EMBL/GenBank/DDBJ databases">
        <authorList>
            <person name="Rossello M."/>
        </authorList>
    </citation>
    <scope>NUCLEOTIDE SEQUENCE [LARGE SCALE GENOMIC DNA]</scope>
    <source>
        <strain evidence="12">cv. Chinese Spring</strain>
    </source>
</reference>
<keyword evidence="7" id="KW-0804">Transcription</keyword>
<feature type="domain" description="C2H2-type" evidence="11">
    <location>
        <begin position="311"/>
        <end position="338"/>
    </location>
</feature>
<dbReference type="Gramene" id="TraesLDM4D03G02424010.1">
    <property type="protein sequence ID" value="TraesLDM4D03G02424010.1.CDS1"/>
    <property type="gene ID" value="TraesLDM4D03G02424010"/>
</dbReference>
<dbReference type="AlphaFoldDB" id="A0A3B6JCI9"/>
<feature type="region of interest" description="Disordered" evidence="10">
    <location>
        <begin position="326"/>
        <end position="376"/>
    </location>
</feature>